<sequence>MGWVVTRQDVSDNHIGLVKCTSGRSSQRVRDRRAKSIKLNGLNRVVDLRQRQATFRELGGNGGTSRGQNLGVAAVFKTCSVDNWVGVSGVSVNGDRDRDHAAGVLSQVRGSGAAHFVIKNNVGAAEATARSGHVGQPRGDGVTDDEALRSSGRSTVGDGQVIVDG</sequence>
<dbReference type="EMBL" id="CAFBLM010000034">
    <property type="protein sequence ID" value="CAB4871768.1"/>
    <property type="molecule type" value="Genomic_DNA"/>
</dbReference>
<feature type="region of interest" description="Disordered" evidence="1">
    <location>
        <begin position="127"/>
        <end position="165"/>
    </location>
</feature>
<evidence type="ECO:0000313" key="2">
    <source>
        <dbReference type="EMBL" id="CAB4871768.1"/>
    </source>
</evidence>
<accession>A0A6J7DQE8</accession>
<name>A0A6J7DQE8_9ZZZZ</name>
<protein>
    <submittedName>
        <fullName evidence="2">Unannotated protein</fullName>
    </submittedName>
</protein>
<dbReference type="AlphaFoldDB" id="A0A6J7DQE8"/>
<gene>
    <name evidence="2" type="ORF">UFOPK3401_00846</name>
</gene>
<reference evidence="2" key="1">
    <citation type="submission" date="2020-05" db="EMBL/GenBank/DDBJ databases">
        <authorList>
            <person name="Chiriac C."/>
            <person name="Salcher M."/>
            <person name="Ghai R."/>
            <person name="Kavagutti S V."/>
        </authorList>
    </citation>
    <scope>NUCLEOTIDE SEQUENCE</scope>
</reference>
<organism evidence="2">
    <name type="scientific">freshwater metagenome</name>
    <dbReference type="NCBI Taxonomy" id="449393"/>
    <lineage>
        <taxon>unclassified sequences</taxon>
        <taxon>metagenomes</taxon>
        <taxon>ecological metagenomes</taxon>
    </lineage>
</organism>
<proteinExistence type="predicted"/>
<evidence type="ECO:0000256" key="1">
    <source>
        <dbReference type="SAM" id="MobiDB-lite"/>
    </source>
</evidence>